<dbReference type="AlphaFoldDB" id="A0A8T1CZV4"/>
<dbReference type="Proteomes" id="UP000760860">
    <property type="component" value="Unassembled WGS sequence"/>
</dbReference>
<feature type="region of interest" description="Disordered" evidence="1">
    <location>
        <begin position="14"/>
        <end position="42"/>
    </location>
</feature>
<reference evidence="2" key="1">
    <citation type="submission" date="2018-10" db="EMBL/GenBank/DDBJ databases">
        <title>Effector identification in a new, highly contiguous assembly of the strawberry crown rot pathogen Phytophthora cactorum.</title>
        <authorList>
            <person name="Armitage A.D."/>
            <person name="Nellist C.F."/>
            <person name="Bates H."/>
            <person name="Vickerstaff R.J."/>
            <person name="Harrison R.J."/>
        </authorList>
    </citation>
    <scope>NUCLEOTIDE SEQUENCE</scope>
    <source>
        <strain evidence="2">4040</strain>
        <strain evidence="3">P421</strain>
    </source>
</reference>
<comment type="caution">
    <text evidence="2">The sequence shown here is derived from an EMBL/GenBank/DDBJ whole genome shotgun (WGS) entry which is preliminary data.</text>
</comment>
<sequence length="42" mass="4768">MEEITPRFWKVAKAASARKRMEDPDSSPTSDTSAAWATREQK</sequence>
<dbReference type="EMBL" id="RCMV01000126">
    <property type="protein sequence ID" value="KAG3224011.1"/>
    <property type="molecule type" value="Genomic_DNA"/>
</dbReference>
<dbReference type="EMBL" id="RCMK01000352">
    <property type="protein sequence ID" value="KAG2934470.1"/>
    <property type="molecule type" value="Genomic_DNA"/>
</dbReference>
<dbReference type="Proteomes" id="UP000736787">
    <property type="component" value="Unassembled WGS sequence"/>
</dbReference>
<accession>A0A8T1CZV4</accession>
<evidence type="ECO:0000313" key="4">
    <source>
        <dbReference type="Proteomes" id="UP000736787"/>
    </source>
</evidence>
<proteinExistence type="predicted"/>
<gene>
    <name evidence="2" type="ORF">PC117_g12647</name>
    <name evidence="3" type="ORF">PC129_g5336</name>
</gene>
<organism evidence="2 4">
    <name type="scientific">Phytophthora cactorum</name>
    <dbReference type="NCBI Taxonomy" id="29920"/>
    <lineage>
        <taxon>Eukaryota</taxon>
        <taxon>Sar</taxon>
        <taxon>Stramenopiles</taxon>
        <taxon>Oomycota</taxon>
        <taxon>Peronosporomycetes</taxon>
        <taxon>Peronosporales</taxon>
        <taxon>Peronosporaceae</taxon>
        <taxon>Phytophthora</taxon>
    </lineage>
</organism>
<evidence type="ECO:0000313" key="2">
    <source>
        <dbReference type="EMBL" id="KAG2934470.1"/>
    </source>
</evidence>
<name>A0A8T1CZV4_9STRA</name>
<evidence type="ECO:0000313" key="3">
    <source>
        <dbReference type="EMBL" id="KAG3224011.1"/>
    </source>
</evidence>
<protein>
    <submittedName>
        <fullName evidence="2">Uncharacterized protein</fullName>
    </submittedName>
</protein>
<feature type="compositionally biased region" description="Low complexity" evidence="1">
    <location>
        <begin position="26"/>
        <end position="42"/>
    </location>
</feature>
<evidence type="ECO:0000256" key="1">
    <source>
        <dbReference type="SAM" id="MobiDB-lite"/>
    </source>
</evidence>